<name>A0ACA9NN09_9GLOM</name>
<proteinExistence type="predicted"/>
<protein>
    <submittedName>
        <fullName evidence="1">34174_t:CDS:1</fullName>
    </submittedName>
</protein>
<keyword evidence="2" id="KW-1185">Reference proteome</keyword>
<dbReference type="Proteomes" id="UP000789920">
    <property type="component" value="Unassembled WGS sequence"/>
</dbReference>
<feature type="non-terminal residue" evidence="1">
    <location>
        <position position="1"/>
    </location>
</feature>
<comment type="caution">
    <text evidence="1">The sequence shown here is derived from an EMBL/GenBank/DDBJ whole genome shotgun (WGS) entry which is preliminary data.</text>
</comment>
<dbReference type="EMBL" id="CAJVQC010015270">
    <property type="protein sequence ID" value="CAG8665322.1"/>
    <property type="molecule type" value="Genomic_DNA"/>
</dbReference>
<gene>
    <name evidence="1" type="ORF">RPERSI_LOCUS8445</name>
</gene>
<organism evidence="1 2">
    <name type="scientific">Racocetra persica</name>
    <dbReference type="NCBI Taxonomy" id="160502"/>
    <lineage>
        <taxon>Eukaryota</taxon>
        <taxon>Fungi</taxon>
        <taxon>Fungi incertae sedis</taxon>
        <taxon>Mucoromycota</taxon>
        <taxon>Glomeromycotina</taxon>
        <taxon>Glomeromycetes</taxon>
        <taxon>Diversisporales</taxon>
        <taxon>Gigasporaceae</taxon>
        <taxon>Racocetra</taxon>
    </lineage>
</organism>
<accession>A0ACA9NN09</accession>
<evidence type="ECO:0000313" key="2">
    <source>
        <dbReference type="Proteomes" id="UP000789920"/>
    </source>
</evidence>
<evidence type="ECO:0000313" key="1">
    <source>
        <dbReference type="EMBL" id="CAG8665322.1"/>
    </source>
</evidence>
<reference evidence="1" key="1">
    <citation type="submission" date="2021-06" db="EMBL/GenBank/DDBJ databases">
        <authorList>
            <person name="Kallberg Y."/>
            <person name="Tangrot J."/>
            <person name="Rosling A."/>
        </authorList>
    </citation>
    <scope>NUCLEOTIDE SEQUENCE</scope>
    <source>
        <strain evidence="1">MA461A</strain>
    </source>
</reference>
<sequence length="621" mass="71367">DGPLRKRPRLIEVLDSTSMVWTDQEKETREALLQDSPNVIVKGGYSPGKSNFLNFVKSGVFFGKSTNLSMLYTFLKLVSEQEKEQKRALFKGLKVAQFDWFMKLHLGNWPVIYISFKDLNYESWESMLSSIRKRISDLYQEHCYIMDNKKLYKNDESLFTKTLDGTIDNSYLMDALSSMSRYLHEYFGKQAIILIDEYDWSMEHAGNFYDSANSFFRSMYSMVAKVLFVGLLPLGQASFLFGLNNVVHYQMHKLPGIYGRAKYSDMFGFAKAEVKLLLSKNNQNFELDNLRSQYNGYQTSTVNSSSTVTVKECLKKCSKNIEEELQSLYYSFYSLQDDDSLQNQVKVKLMPHLRYDVLENEPEINAIYTLLCYSGYLTVNFDDKFNNKIIDFIGVDRLMTSDIFNSLFKKDIKVFCEQFPALYMEIISCFDIGDSKRAKLYESWYYTFVLGALAMYHSNYYQVVSNREAGNGRPDVCIISINPKFDTCIIFEFKLAKSKDHEGMRKLAMDRLKQITDKNYRLNTASHIEAIVEVAIAFFKKDTFVSAQLLQRKKGGKKGKLSTNNWDIVSSASPVSLILSVTSQTPILSSINGQSDKDDSTNSVNLEQAQSDTPEKIVSPE</sequence>